<dbReference type="Proteomes" id="UP000182121">
    <property type="component" value="Unassembled WGS sequence"/>
</dbReference>
<feature type="region of interest" description="Disordered" evidence="1">
    <location>
        <begin position="47"/>
        <end position="78"/>
    </location>
</feature>
<sequence>MRKIAVMLIGCLILTGCSNSGITQELYESVVAERDALTQKLESLEADVSNNIQHEGEKVSTDETESKETSETKESQNENVEVLAEYTLPDGIGWYTRHFIIVKNNSNETVDISTSSLAYSEDGTMVGAANGKLDALGAGCTSVLYESFETNAQISRYEMELNTSPSQYYKSVIEDLSFVQNDIDGGAVFQVTNNGKDSAEFVEGYALFFKENELVGYESTYFTDDDSQIKPGKTISKQVTAYEDFDRIEFYLTGRK</sequence>
<protein>
    <recommendedName>
        <fullName evidence="4">Lipoprotein</fullName>
    </recommendedName>
</protein>
<dbReference type="EMBL" id="FOIO01000063">
    <property type="protein sequence ID" value="SEU12140.1"/>
    <property type="molecule type" value="Genomic_DNA"/>
</dbReference>
<evidence type="ECO:0000313" key="2">
    <source>
        <dbReference type="EMBL" id="SEU12140.1"/>
    </source>
</evidence>
<accession>A0A1I0JQM4</accession>
<gene>
    <name evidence="2" type="ORF">SAMN05216521_106317</name>
</gene>
<evidence type="ECO:0000256" key="1">
    <source>
        <dbReference type="SAM" id="MobiDB-lite"/>
    </source>
</evidence>
<organism evidence="2 3">
    <name type="scientific">Enterocloster clostridioformis</name>
    <dbReference type="NCBI Taxonomy" id="1531"/>
    <lineage>
        <taxon>Bacteria</taxon>
        <taxon>Bacillati</taxon>
        <taxon>Bacillota</taxon>
        <taxon>Clostridia</taxon>
        <taxon>Lachnospirales</taxon>
        <taxon>Lachnospiraceae</taxon>
        <taxon>Enterocloster</taxon>
    </lineage>
</organism>
<name>A0A1I0JQM4_9FIRM</name>
<dbReference type="PROSITE" id="PS51257">
    <property type="entry name" value="PROKAR_LIPOPROTEIN"/>
    <property type="match status" value="1"/>
</dbReference>
<comment type="caution">
    <text evidence="2">The sequence shown here is derived from an EMBL/GenBank/DDBJ whole genome shotgun (WGS) entry which is preliminary data.</text>
</comment>
<evidence type="ECO:0008006" key="4">
    <source>
        <dbReference type="Google" id="ProtNLM"/>
    </source>
</evidence>
<reference evidence="2 3" key="1">
    <citation type="submission" date="2016-10" db="EMBL/GenBank/DDBJ databases">
        <authorList>
            <person name="Varghese N."/>
            <person name="Submissions S."/>
        </authorList>
    </citation>
    <scope>NUCLEOTIDE SEQUENCE [LARGE SCALE GENOMIC DNA]</scope>
    <source>
        <strain evidence="2 3">NLAE-zl-C196</strain>
    </source>
</reference>
<dbReference type="AlphaFoldDB" id="A0A1I0JQM4"/>
<dbReference type="RefSeq" id="WP_074664162.1">
    <property type="nucleotide sequence ID" value="NZ_FOIO01000063.1"/>
</dbReference>
<feature type="compositionally biased region" description="Basic and acidic residues" evidence="1">
    <location>
        <begin position="54"/>
        <end position="76"/>
    </location>
</feature>
<proteinExistence type="predicted"/>
<evidence type="ECO:0000313" key="3">
    <source>
        <dbReference type="Proteomes" id="UP000182121"/>
    </source>
</evidence>